<feature type="transmembrane region" description="Helical" evidence="1">
    <location>
        <begin position="12"/>
        <end position="35"/>
    </location>
</feature>
<dbReference type="RefSeq" id="WP_194413120.1">
    <property type="nucleotide sequence ID" value="NZ_BAABKZ010000001.1"/>
</dbReference>
<accession>A0ABP9M443</accession>
<keyword evidence="1" id="KW-1133">Transmembrane helix</keyword>
<keyword evidence="1" id="KW-0812">Transmembrane</keyword>
<keyword evidence="3" id="KW-1185">Reference proteome</keyword>
<feature type="transmembrane region" description="Helical" evidence="1">
    <location>
        <begin position="70"/>
        <end position="97"/>
    </location>
</feature>
<comment type="caution">
    <text evidence="2">The sequence shown here is derived from an EMBL/GenBank/DDBJ whole genome shotgun (WGS) entry which is preliminary data.</text>
</comment>
<feature type="transmembrane region" description="Helical" evidence="1">
    <location>
        <begin position="109"/>
        <end position="128"/>
    </location>
</feature>
<gene>
    <name evidence="2" type="ORF">GCM10025760_13170</name>
</gene>
<evidence type="ECO:0000256" key="1">
    <source>
        <dbReference type="SAM" id="Phobius"/>
    </source>
</evidence>
<reference evidence="3" key="1">
    <citation type="journal article" date="2019" name="Int. J. Syst. Evol. Microbiol.">
        <title>The Global Catalogue of Microorganisms (GCM) 10K type strain sequencing project: providing services to taxonomists for standard genome sequencing and annotation.</title>
        <authorList>
            <consortium name="The Broad Institute Genomics Platform"/>
            <consortium name="The Broad Institute Genome Sequencing Center for Infectious Disease"/>
            <person name="Wu L."/>
            <person name="Ma J."/>
        </authorList>
    </citation>
    <scope>NUCLEOTIDE SEQUENCE [LARGE SCALE GENOMIC DNA]</scope>
    <source>
        <strain evidence="3">JCM 18959</strain>
    </source>
</reference>
<protein>
    <submittedName>
        <fullName evidence="2">Uncharacterized protein</fullName>
    </submittedName>
</protein>
<proteinExistence type="predicted"/>
<dbReference type="Proteomes" id="UP001501407">
    <property type="component" value="Unassembled WGS sequence"/>
</dbReference>
<evidence type="ECO:0000313" key="2">
    <source>
        <dbReference type="EMBL" id="GAA5089362.1"/>
    </source>
</evidence>
<feature type="transmembrane region" description="Helical" evidence="1">
    <location>
        <begin position="41"/>
        <end position="63"/>
    </location>
</feature>
<name>A0ABP9M443_9MICO</name>
<dbReference type="EMBL" id="BAABKZ010000001">
    <property type="protein sequence ID" value="GAA5089362.1"/>
    <property type="molecule type" value="Genomic_DNA"/>
</dbReference>
<keyword evidence="1" id="KW-0472">Membrane</keyword>
<sequence>MTDTTRTAGRVVWTMRILSAIALLAAGAIHLFLVFNGTGGILGVMFVLNAIAALVLAIGMLALHGRLLQLATVLSLLFLIATLLALILALTVGLFGITSSWDLMLVPEAVIVESIGIVILAITTVLVLRRPPAMPQTRRQGV</sequence>
<evidence type="ECO:0000313" key="3">
    <source>
        <dbReference type="Proteomes" id="UP001501407"/>
    </source>
</evidence>
<organism evidence="2 3">
    <name type="scientific">Microbacterium yannicii</name>
    <dbReference type="NCBI Taxonomy" id="671622"/>
    <lineage>
        <taxon>Bacteria</taxon>
        <taxon>Bacillati</taxon>
        <taxon>Actinomycetota</taxon>
        <taxon>Actinomycetes</taxon>
        <taxon>Micrococcales</taxon>
        <taxon>Microbacteriaceae</taxon>
        <taxon>Microbacterium</taxon>
    </lineage>
</organism>